<feature type="transmembrane region" description="Helical" evidence="1">
    <location>
        <begin position="62"/>
        <end position="81"/>
    </location>
</feature>
<dbReference type="AlphaFoldDB" id="G6AJ91"/>
<comment type="caution">
    <text evidence="2">The sequence shown here is derived from an EMBL/GenBank/DDBJ whole genome shotgun (WGS) entry which is preliminary data.</text>
</comment>
<keyword evidence="1" id="KW-0812">Transmembrane</keyword>
<proteinExistence type="predicted"/>
<sequence>MKIKRKIIVTQIVLSVLLLGVICYEYIDSSISYKYEIQEFSYSTKWINISVAENYLTSKICLLKFFASYVCLNVILWIYYLTNGNQNKRS</sequence>
<dbReference type="Proteomes" id="UP000004597">
    <property type="component" value="Unassembled WGS sequence"/>
</dbReference>
<gene>
    <name evidence="2" type="ORF">HMPREF9138_02168</name>
</gene>
<keyword evidence="1" id="KW-1133">Transmembrane helix</keyword>
<reference evidence="2 3" key="1">
    <citation type="submission" date="2011-10" db="EMBL/GenBank/DDBJ databases">
        <title>The Genome Sequence of Prevotella histicola F0411.</title>
        <authorList>
            <consortium name="The Broad Institute Genome Sequencing Platform"/>
            <person name="Earl A."/>
            <person name="Ward D."/>
            <person name="Feldgarden M."/>
            <person name="Gevers D."/>
            <person name="Izard J."/>
            <person name="Ganesan A."/>
            <person name="Blanton J.M."/>
            <person name="Baranova O.V."/>
            <person name="Tanner A.C."/>
            <person name="Mathney J.M.J."/>
            <person name="Dewhirst F.E."/>
            <person name="Young S.K."/>
            <person name="Zeng Q."/>
            <person name="Gargeya S."/>
            <person name="Fitzgerald M."/>
            <person name="Haas B."/>
            <person name="Abouelleil A."/>
            <person name="Alvarado L."/>
            <person name="Arachchi H.M."/>
            <person name="Berlin A."/>
            <person name="Brown A."/>
            <person name="Chapman S.B."/>
            <person name="Chen Z."/>
            <person name="Dunbar C."/>
            <person name="Freedman E."/>
            <person name="Gearin G."/>
            <person name="Gellesch M."/>
            <person name="Goldberg J."/>
            <person name="Griggs A."/>
            <person name="Gujja S."/>
            <person name="Heiman D."/>
            <person name="Howarth C."/>
            <person name="Larson L."/>
            <person name="Lui A."/>
            <person name="MacDonald P.J.P."/>
            <person name="Montmayeur A."/>
            <person name="Murphy C."/>
            <person name="Neiman D."/>
            <person name="Pearson M."/>
            <person name="Priest M."/>
            <person name="Roberts A."/>
            <person name="Saif S."/>
            <person name="Shea T."/>
            <person name="Shenoy N."/>
            <person name="Sisk P."/>
            <person name="Stolte C."/>
            <person name="Sykes S."/>
            <person name="Wortman J."/>
            <person name="Nusbaum C."/>
            <person name="Birren B."/>
        </authorList>
    </citation>
    <scope>NUCLEOTIDE SEQUENCE [LARGE SCALE GENOMIC DNA]</scope>
    <source>
        <strain evidence="2 3">F0411</strain>
    </source>
</reference>
<keyword evidence="1" id="KW-0472">Membrane</keyword>
<feature type="transmembrane region" description="Helical" evidence="1">
    <location>
        <begin position="7"/>
        <end position="27"/>
    </location>
</feature>
<organism evidence="2 3">
    <name type="scientific">Prevotella histicola F0411</name>
    <dbReference type="NCBI Taxonomy" id="857291"/>
    <lineage>
        <taxon>Bacteria</taxon>
        <taxon>Pseudomonadati</taxon>
        <taxon>Bacteroidota</taxon>
        <taxon>Bacteroidia</taxon>
        <taxon>Bacteroidales</taxon>
        <taxon>Prevotellaceae</taxon>
        <taxon>Prevotella</taxon>
    </lineage>
</organism>
<accession>G6AJ91</accession>
<protein>
    <submittedName>
        <fullName evidence="2">Uncharacterized protein</fullName>
    </submittedName>
</protein>
<keyword evidence="3" id="KW-1185">Reference proteome</keyword>
<name>G6AJ91_9BACT</name>
<evidence type="ECO:0000256" key="1">
    <source>
        <dbReference type="SAM" id="Phobius"/>
    </source>
</evidence>
<dbReference type="EMBL" id="AFXP01000024">
    <property type="protein sequence ID" value="EHG15295.1"/>
    <property type="molecule type" value="Genomic_DNA"/>
</dbReference>
<evidence type="ECO:0000313" key="3">
    <source>
        <dbReference type="Proteomes" id="UP000004597"/>
    </source>
</evidence>
<evidence type="ECO:0000313" key="2">
    <source>
        <dbReference type="EMBL" id="EHG15295.1"/>
    </source>
</evidence>
<dbReference type="HOGENOM" id="CLU_2438327_0_0_10"/>